<feature type="non-terminal residue" evidence="1">
    <location>
        <position position="1"/>
    </location>
</feature>
<accession>A0A183NIZ2</accession>
<dbReference type="InterPro" id="IPR013783">
    <property type="entry name" value="Ig-like_fold"/>
</dbReference>
<keyword evidence="2" id="KW-1185">Reference proteome</keyword>
<gene>
    <name evidence="1" type="ORF">SMTD_LOCUS2078</name>
</gene>
<dbReference type="STRING" id="31246.A0A183NIZ2"/>
<organism evidence="1 2">
    <name type="scientific">Schistosoma mattheei</name>
    <dbReference type="NCBI Taxonomy" id="31246"/>
    <lineage>
        <taxon>Eukaryota</taxon>
        <taxon>Metazoa</taxon>
        <taxon>Spiralia</taxon>
        <taxon>Lophotrochozoa</taxon>
        <taxon>Platyhelminthes</taxon>
        <taxon>Trematoda</taxon>
        <taxon>Digenea</taxon>
        <taxon>Strigeidida</taxon>
        <taxon>Schistosomatoidea</taxon>
        <taxon>Schistosomatidae</taxon>
        <taxon>Schistosoma</taxon>
    </lineage>
</organism>
<dbReference type="AlphaFoldDB" id="A0A183NIZ2"/>
<sequence length="129" mass="14587">KPPECSKPTAPSTPVNIKVIIIPPESPSSKSKLHITWQQPDDIPVTNFYIELKPSNSKTWQDVSADFTITEPDAILPTDNLQEFVSYEFRVIAENEEGKSHPSIPSNSIELGRYDHRKVKIALNKSEFR</sequence>
<dbReference type="SUPFAM" id="SSF49265">
    <property type="entry name" value="Fibronectin type III"/>
    <property type="match status" value="1"/>
</dbReference>
<dbReference type="CDD" id="cd00063">
    <property type="entry name" value="FN3"/>
    <property type="match status" value="1"/>
</dbReference>
<evidence type="ECO:0000313" key="1">
    <source>
        <dbReference type="EMBL" id="VDO84049.1"/>
    </source>
</evidence>
<dbReference type="Proteomes" id="UP000269396">
    <property type="component" value="Unassembled WGS sequence"/>
</dbReference>
<dbReference type="InterPro" id="IPR003961">
    <property type="entry name" value="FN3_dom"/>
</dbReference>
<dbReference type="Gene3D" id="2.60.40.10">
    <property type="entry name" value="Immunoglobulins"/>
    <property type="match status" value="1"/>
</dbReference>
<reference evidence="1 2" key="1">
    <citation type="submission" date="2018-11" db="EMBL/GenBank/DDBJ databases">
        <authorList>
            <consortium name="Pathogen Informatics"/>
        </authorList>
    </citation>
    <scope>NUCLEOTIDE SEQUENCE [LARGE SCALE GENOMIC DNA]</scope>
    <source>
        <strain>Denwood</strain>
        <strain evidence="2">Zambia</strain>
    </source>
</reference>
<dbReference type="PROSITE" id="PS50853">
    <property type="entry name" value="FN3"/>
    <property type="match status" value="1"/>
</dbReference>
<name>A0A183NIZ2_9TREM</name>
<proteinExistence type="predicted"/>
<dbReference type="Pfam" id="PF00041">
    <property type="entry name" value="fn3"/>
    <property type="match status" value="1"/>
</dbReference>
<evidence type="ECO:0000313" key="2">
    <source>
        <dbReference type="Proteomes" id="UP000269396"/>
    </source>
</evidence>
<dbReference type="SMART" id="SM00060">
    <property type="entry name" value="FN3"/>
    <property type="match status" value="1"/>
</dbReference>
<dbReference type="InterPro" id="IPR036116">
    <property type="entry name" value="FN3_sf"/>
</dbReference>
<dbReference type="EMBL" id="UZAL01002642">
    <property type="protein sequence ID" value="VDO84049.1"/>
    <property type="molecule type" value="Genomic_DNA"/>
</dbReference>
<protein>
    <submittedName>
        <fullName evidence="1">Uncharacterized protein</fullName>
    </submittedName>
</protein>